<dbReference type="AlphaFoldDB" id="A0A6J4K8J6"/>
<organism evidence="2">
    <name type="scientific">uncultured Chloroflexota bacterium</name>
    <dbReference type="NCBI Taxonomy" id="166587"/>
    <lineage>
        <taxon>Bacteria</taxon>
        <taxon>Bacillati</taxon>
        <taxon>Chloroflexota</taxon>
        <taxon>environmental samples</taxon>
    </lineage>
</organism>
<sequence>MPWQRPAAVRLPADLPVRDGLRVDWHCHSRWSDGQGTPPELIERAESMGVTLGISDHGMSDNPRLRTPDQVASYLAELSRYPVRRGIELSIGEPLEMGNVAEQEQCRFDYAIASLHAVSLPEGTVYTSRYLNWRAGLYPSYRPSPKRYDRRGYFEAVLDGLELTASRWPVRILGHFCLLPELATKHAGFRLDEDPNPDAEATEWLDAIIQLCLRRGIAVELNSKSRAPHMSFIKRAVEVGARFSCGSDAHQRHRAGDLSYGLKLAAQLGIPADRFLAVSDVLTASAT</sequence>
<dbReference type="GO" id="GO:0042578">
    <property type="term" value="F:phosphoric ester hydrolase activity"/>
    <property type="evidence" value="ECO:0007669"/>
    <property type="project" value="TreeGrafter"/>
</dbReference>
<dbReference type="InterPro" id="IPR016195">
    <property type="entry name" value="Pol/histidinol_Pase-like"/>
</dbReference>
<gene>
    <name evidence="2" type="ORF">AVDCRST_MAG77-5433</name>
</gene>
<evidence type="ECO:0000259" key="1">
    <source>
        <dbReference type="SMART" id="SM00481"/>
    </source>
</evidence>
<dbReference type="EMBL" id="CADCTC010000283">
    <property type="protein sequence ID" value="CAA9298799.1"/>
    <property type="molecule type" value="Genomic_DNA"/>
</dbReference>
<accession>A0A6J4K8J6</accession>
<protein>
    <recommendedName>
        <fullName evidence="1">Polymerase/histidinol phosphatase N-terminal domain-containing protein</fullName>
    </recommendedName>
</protein>
<evidence type="ECO:0000313" key="2">
    <source>
        <dbReference type="EMBL" id="CAA9298799.1"/>
    </source>
</evidence>
<dbReference type="Gene3D" id="3.20.20.140">
    <property type="entry name" value="Metal-dependent hydrolases"/>
    <property type="match status" value="1"/>
</dbReference>
<feature type="domain" description="Polymerase/histidinol phosphatase N-terminal" evidence="1">
    <location>
        <begin position="23"/>
        <end position="93"/>
    </location>
</feature>
<dbReference type="InterPro" id="IPR003141">
    <property type="entry name" value="Pol/His_phosphatase_N"/>
</dbReference>
<proteinExistence type="predicted"/>
<dbReference type="InterPro" id="IPR050243">
    <property type="entry name" value="PHP_phosphatase"/>
</dbReference>
<dbReference type="SUPFAM" id="SSF89550">
    <property type="entry name" value="PHP domain-like"/>
    <property type="match status" value="1"/>
</dbReference>
<reference evidence="2" key="1">
    <citation type="submission" date="2020-02" db="EMBL/GenBank/DDBJ databases">
        <authorList>
            <person name="Meier V. D."/>
        </authorList>
    </citation>
    <scope>NUCLEOTIDE SEQUENCE</scope>
    <source>
        <strain evidence="2">AVDCRST_MAG77</strain>
    </source>
</reference>
<dbReference type="GO" id="GO:0005829">
    <property type="term" value="C:cytosol"/>
    <property type="evidence" value="ECO:0007669"/>
    <property type="project" value="TreeGrafter"/>
</dbReference>
<dbReference type="SMART" id="SM00481">
    <property type="entry name" value="POLIIIAc"/>
    <property type="match status" value="1"/>
</dbReference>
<dbReference type="InterPro" id="IPR004013">
    <property type="entry name" value="PHP_dom"/>
</dbReference>
<dbReference type="PANTHER" id="PTHR36928:SF1">
    <property type="entry name" value="PHOSPHATASE YCDX-RELATED"/>
    <property type="match status" value="1"/>
</dbReference>
<dbReference type="PANTHER" id="PTHR36928">
    <property type="entry name" value="PHOSPHATASE YCDX-RELATED"/>
    <property type="match status" value="1"/>
</dbReference>
<name>A0A6J4K8J6_9CHLR</name>
<dbReference type="Pfam" id="PF02811">
    <property type="entry name" value="PHP"/>
    <property type="match status" value="1"/>
</dbReference>
<dbReference type="GO" id="GO:0008270">
    <property type="term" value="F:zinc ion binding"/>
    <property type="evidence" value="ECO:0007669"/>
    <property type="project" value="TreeGrafter"/>
</dbReference>